<dbReference type="GO" id="GO:0022857">
    <property type="term" value="F:transmembrane transporter activity"/>
    <property type="evidence" value="ECO:0007669"/>
    <property type="project" value="InterPro"/>
</dbReference>
<dbReference type="PATRIC" id="fig|1291734.4.peg.149"/>
<dbReference type="Gene3D" id="1.20.1720.10">
    <property type="entry name" value="Multidrug resistance protein D"/>
    <property type="match status" value="1"/>
</dbReference>
<sequence length="485" mass="51113">MPVFFFAKKWRNNMELSQSMPKARVQIAHPALAILGLMIGSFVGMFSETALNIALPSLMGSLGVTQGTVQWLVTGYMLVIGICMPLSSLLTRRFTTKPIVLFALGAFMVGAIISAVGTVFPVVLIGRMIQGIGTGLVLPLMFSVAMQIFPPYQLGTVMGMAALVIMFAPAIGPTLTGLVLAVSTWHTIFWMFVPVLAIAFVLTAIAMENIYPQTGQKIDWLSILESTVGFGGIVIGTSMASDAGWLALPVLFALIVGIIGLVAYALRQLHTETPMLNLRVFNNRAFTTGTLLVMLDFGVILAAMYLLPSYLQRTMGLPVAMTGLIMLPGGVVNAAVSAIAGRSYDRYGAKWLTRIGFIIAMVGVVLLLATNAHSSLVQVIAGHVILMIGAPLAMSPAQTYALNSLSGAESADGSAILNTLQQIVGAVATAIATSMVAVGTAQQSGVAGQTLGSHFGFAFVLILALVAFGISWAVQGKVVSRDEQL</sequence>
<comment type="subcellular location">
    <subcellularLocation>
        <location evidence="1">Cell membrane</location>
        <topology evidence="1">Multi-pass membrane protein</topology>
    </subcellularLocation>
</comment>
<feature type="transmembrane region" description="Helical" evidence="7">
    <location>
        <begin position="351"/>
        <end position="369"/>
    </location>
</feature>
<dbReference type="Pfam" id="PF07690">
    <property type="entry name" value="MFS_1"/>
    <property type="match status" value="1"/>
</dbReference>
<feature type="transmembrane region" description="Helical" evidence="7">
    <location>
        <begin position="286"/>
        <end position="307"/>
    </location>
</feature>
<feature type="transmembrane region" description="Helical" evidence="7">
    <location>
        <begin position="415"/>
        <end position="439"/>
    </location>
</feature>
<feature type="transmembrane region" description="Helical" evidence="7">
    <location>
        <begin position="67"/>
        <end position="87"/>
    </location>
</feature>
<evidence type="ECO:0000256" key="6">
    <source>
        <dbReference type="ARBA" id="ARBA00023136"/>
    </source>
</evidence>
<dbReference type="AlphaFoldDB" id="A0A0R1JHY4"/>
<evidence type="ECO:0000256" key="2">
    <source>
        <dbReference type="ARBA" id="ARBA00022448"/>
    </source>
</evidence>
<dbReference type="PANTHER" id="PTHR42718">
    <property type="entry name" value="MAJOR FACILITATOR SUPERFAMILY MULTIDRUG TRANSPORTER MFSC"/>
    <property type="match status" value="1"/>
</dbReference>
<comment type="caution">
    <text evidence="9">The sequence shown here is derived from an EMBL/GenBank/DDBJ whole genome shotgun (WGS) entry which is preliminary data.</text>
</comment>
<dbReference type="PRINTS" id="PR01036">
    <property type="entry name" value="TCRTETB"/>
</dbReference>
<dbReference type="InterPro" id="IPR036259">
    <property type="entry name" value="MFS_trans_sf"/>
</dbReference>
<evidence type="ECO:0000256" key="3">
    <source>
        <dbReference type="ARBA" id="ARBA00022475"/>
    </source>
</evidence>
<accession>A0A0R1JHY4</accession>
<evidence type="ECO:0000256" key="7">
    <source>
        <dbReference type="SAM" id="Phobius"/>
    </source>
</evidence>
<feature type="transmembrane region" description="Helical" evidence="7">
    <location>
        <begin position="218"/>
        <end position="240"/>
    </location>
</feature>
<dbReference type="Proteomes" id="UP000051804">
    <property type="component" value="Unassembled WGS sequence"/>
</dbReference>
<feature type="transmembrane region" description="Helical" evidence="7">
    <location>
        <begin position="319"/>
        <end position="339"/>
    </location>
</feature>
<dbReference type="PROSITE" id="PS50850">
    <property type="entry name" value="MFS"/>
    <property type="match status" value="1"/>
</dbReference>
<evidence type="ECO:0000256" key="4">
    <source>
        <dbReference type="ARBA" id="ARBA00022692"/>
    </source>
</evidence>
<dbReference type="SUPFAM" id="SSF103473">
    <property type="entry name" value="MFS general substrate transporter"/>
    <property type="match status" value="1"/>
</dbReference>
<dbReference type="NCBIfam" id="TIGR00711">
    <property type="entry name" value="efflux_EmrB"/>
    <property type="match status" value="1"/>
</dbReference>
<feature type="transmembrane region" description="Helical" evidence="7">
    <location>
        <begin position="129"/>
        <end position="149"/>
    </location>
</feature>
<keyword evidence="6 7" id="KW-0472">Membrane</keyword>
<dbReference type="Gene3D" id="1.20.1250.20">
    <property type="entry name" value="MFS general substrate transporter like domains"/>
    <property type="match status" value="1"/>
</dbReference>
<dbReference type="EMBL" id="AZDJ01000030">
    <property type="protein sequence ID" value="KRK70960.1"/>
    <property type="molecule type" value="Genomic_DNA"/>
</dbReference>
<feature type="transmembrane region" description="Helical" evidence="7">
    <location>
        <begin position="375"/>
        <end position="394"/>
    </location>
</feature>
<organism evidence="9 10">
    <name type="scientific">Lacticaseibacillus nasuensis JCM 17158</name>
    <dbReference type="NCBI Taxonomy" id="1291734"/>
    <lineage>
        <taxon>Bacteria</taxon>
        <taxon>Bacillati</taxon>
        <taxon>Bacillota</taxon>
        <taxon>Bacilli</taxon>
        <taxon>Lactobacillales</taxon>
        <taxon>Lactobacillaceae</taxon>
        <taxon>Lacticaseibacillus</taxon>
    </lineage>
</organism>
<feature type="domain" description="Major facilitator superfamily (MFS) profile" evidence="8">
    <location>
        <begin position="33"/>
        <end position="479"/>
    </location>
</feature>
<feature type="transmembrane region" description="Helical" evidence="7">
    <location>
        <begin position="99"/>
        <end position="123"/>
    </location>
</feature>
<evidence type="ECO:0000256" key="1">
    <source>
        <dbReference type="ARBA" id="ARBA00004651"/>
    </source>
</evidence>
<gene>
    <name evidence="9" type="ORF">FD02_GL000141</name>
</gene>
<evidence type="ECO:0000256" key="5">
    <source>
        <dbReference type="ARBA" id="ARBA00022989"/>
    </source>
</evidence>
<dbReference type="InterPro" id="IPR004638">
    <property type="entry name" value="EmrB-like"/>
</dbReference>
<feature type="transmembrane region" description="Helical" evidence="7">
    <location>
        <begin position="161"/>
        <end position="182"/>
    </location>
</feature>
<proteinExistence type="predicted"/>
<keyword evidence="2" id="KW-0813">Transport</keyword>
<dbReference type="GO" id="GO:0005886">
    <property type="term" value="C:plasma membrane"/>
    <property type="evidence" value="ECO:0007669"/>
    <property type="project" value="UniProtKB-SubCell"/>
</dbReference>
<keyword evidence="5 7" id="KW-1133">Transmembrane helix</keyword>
<feature type="transmembrane region" description="Helical" evidence="7">
    <location>
        <begin position="188"/>
        <end position="206"/>
    </location>
</feature>
<evidence type="ECO:0000259" key="8">
    <source>
        <dbReference type="PROSITE" id="PS50850"/>
    </source>
</evidence>
<dbReference type="InterPro" id="IPR020846">
    <property type="entry name" value="MFS_dom"/>
</dbReference>
<evidence type="ECO:0000313" key="9">
    <source>
        <dbReference type="EMBL" id="KRK70960.1"/>
    </source>
</evidence>
<keyword evidence="3" id="KW-1003">Cell membrane</keyword>
<protein>
    <submittedName>
        <fullName evidence="9">Major facilitator superfamily permease</fullName>
    </submittedName>
</protein>
<keyword evidence="4 7" id="KW-0812">Transmembrane</keyword>
<dbReference type="InterPro" id="IPR011701">
    <property type="entry name" value="MFS"/>
</dbReference>
<dbReference type="PANTHER" id="PTHR42718:SF43">
    <property type="entry name" value="LINCOMYCIN RESISTANCE PROTEIN LMRB"/>
    <property type="match status" value="1"/>
</dbReference>
<reference evidence="9 10" key="1">
    <citation type="journal article" date="2015" name="Genome Announc.">
        <title>Expanding the biotechnology potential of lactobacilli through comparative genomics of 213 strains and associated genera.</title>
        <authorList>
            <person name="Sun Z."/>
            <person name="Harris H.M."/>
            <person name="McCann A."/>
            <person name="Guo C."/>
            <person name="Argimon S."/>
            <person name="Zhang W."/>
            <person name="Yang X."/>
            <person name="Jeffery I.B."/>
            <person name="Cooney J.C."/>
            <person name="Kagawa T.F."/>
            <person name="Liu W."/>
            <person name="Song Y."/>
            <person name="Salvetti E."/>
            <person name="Wrobel A."/>
            <person name="Rasinkangas P."/>
            <person name="Parkhill J."/>
            <person name="Rea M.C."/>
            <person name="O'Sullivan O."/>
            <person name="Ritari J."/>
            <person name="Douillard F.P."/>
            <person name="Paul Ross R."/>
            <person name="Yang R."/>
            <person name="Briner A.E."/>
            <person name="Felis G.E."/>
            <person name="de Vos W.M."/>
            <person name="Barrangou R."/>
            <person name="Klaenhammer T.R."/>
            <person name="Caufield P.W."/>
            <person name="Cui Y."/>
            <person name="Zhang H."/>
            <person name="O'Toole P.W."/>
        </authorList>
    </citation>
    <scope>NUCLEOTIDE SEQUENCE [LARGE SCALE GENOMIC DNA]</scope>
    <source>
        <strain evidence="9 10">JCM 17158</strain>
    </source>
</reference>
<name>A0A0R1JHY4_9LACO</name>
<keyword evidence="10" id="KW-1185">Reference proteome</keyword>
<feature type="transmembrane region" description="Helical" evidence="7">
    <location>
        <begin position="451"/>
        <end position="474"/>
    </location>
</feature>
<feature type="transmembrane region" description="Helical" evidence="7">
    <location>
        <begin position="27"/>
        <end position="47"/>
    </location>
</feature>
<evidence type="ECO:0000313" key="10">
    <source>
        <dbReference type="Proteomes" id="UP000051804"/>
    </source>
</evidence>
<feature type="transmembrane region" description="Helical" evidence="7">
    <location>
        <begin position="246"/>
        <end position="266"/>
    </location>
</feature>